<evidence type="ECO:0000256" key="2">
    <source>
        <dbReference type="ARBA" id="ARBA00010992"/>
    </source>
</evidence>
<keyword evidence="13" id="KW-1185">Reference proteome</keyword>
<sequence>MTILDDFRQYRNAYFLALSVSMGSIFYGFDVGLIGGVLALESFQHYFGLDEMSPREKAALSGNIVVILQLGCLLGALGVGSFSSRYGRKPCLAASGIIFIVGSSIQVLVGLGLSRGYALSSLYWGRFLGGIGVGMVTALVPAYISECVPKAIRGRCAGLVQLAINFGIMLSFWVNYIVSKHVASTETQWRTPFAMQIIPGFLFLSLLPFQPESPRYMVEHEQYGRAAQTLAFLAHTTPDDEQVLIAVEEIKADFKGKRQLSPSQQIALMGETSGIALQCFIPSLVMFFQQITGTNAINYFSPQIFANLGIGGTSAELFATGVYGIVKVVSVAFALAFSVEGAGMGRKNSLVVGGLGQGAMMLLLWLGGLSRSTGALISTISIGAVYLYAVFYSIGWGIFNIFTCVWGPIPWVLAGEVAPNHLRTTVMSMASGTNWLLSLTVSKLTPIMLNELRYGTFLLFGCCCLLMSFWAWLCLPETAGYTLEEIGLLFEKDVIVRALQDAPGGYLFLGARFVAPIRSAAPADPSEEDRWESDGGERSNLLSH</sequence>
<dbReference type="Pfam" id="PF00083">
    <property type="entry name" value="Sugar_tr"/>
    <property type="match status" value="1"/>
</dbReference>
<evidence type="ECO:0000259" key="11">
    <source>
        <dbReference type="PROSITE" id="PS50850"/>
    </source>
</evidence>
<feature type="transmembrane region" description="Helical" evidence="10">
    <location>
        <begin position="12"/>
        <end position="40"/>
    </location>
</feature>
<dbReference type="PANTHER" id="PTHR48022">
    <property type="entry name" value="PLASTIDIC GLUCOSE TRANSPORTER 4"/>
    <property type="match status" value="1"/>
</dbReference>
<dbReference type="InterPro" id="IPR050360">
    <property type="entry name" value="MFS_Sugar_Transporters"/>
</dbReference>
<evidence type="ECO:0000256" key="8">
    <source>
        <dbReference type="RuleBase" id="RU003346"/>
    </source>
</evidence>
<dbReference type="InterPro" id="IPR005829">
    <property type="entry name" value="Sugar_transporter_CS"/>
</dbReference>
<evidence type="ECO:0000256" key="1">
    <source>
        <dbReference type="ARBA" id="ARBA00004141"/>
    </source>
</evidence>
<dbReference type="PRINTS" id="PR00171">
    <property type="entry name" value="SUGRTRNSPORT"/>
</dbReference>
<evidence type="ECO:0000256" key="9">
    <source>
        <dbReference type="SAM" id="MobiDB-lite"/>
    </source>
</evidence>
<feature type="domain" description="Major facilitator superfamily (MFS) profile" evidence="11">
    <location>
        <begin position="16"/>
        <end position="479"/>
    </location>
</feature>
<gene>
    <name evidence="12" type="ORF">FB45DRAFT_1020730</name>
</gene>
<feature type="transmembrane region" description="Helical" evidence="10">
    <location>
        <begin position="189"/>
        <end position="209"/>
    </location>
</feature>
<proteinExistence type="inferred from homology"/>
<evidence type="ECO:0000256" key="6">
    <source>
        <dbReference type="ARBA" id="ARBA00023136"/>
    </source>
</evidence>
<dbReference type="GO" id="GO:0005351">
    <property type="term" value="F:carbohydrate:proton symporter activity"/>
    <property type="evidence" value="ECO:0007669"/>
    <property type="project" value="TreeGrafter"/>
</dbReference>
<evidence type="ECO:0000256" key="4">
    <source>
        <dbReference type="ARBA" id="ARBA00022692"/>
    </source>
</evidence>
<dbReference type="InterPro" id="IPR036259">
    <property type="entry name" value="MFS_trans_sf"/>
</dbReference>
<feature type="transmembrane region" description="Helical" evidence="10">
    <location>
        <begin position="317"/>
        <end position="337"/>
    </location>
</feature>
<dbReference type="InterPro" id="IPR003663">
    <property type="entry name" value="Sugar/inositol_transpt"/>
</dbReference>
<dbReference type="InterPro" id="IPR020846">
    <property type="entry name" value="MFS_dom"/>
</dbReference>
<feature type="transmembrane region" description="Helical" evidence="10">
    <location>
        <begin position="349"/>
        <end position="369"/>
    </location>
</feature>
<feature type="transmembrane region" description="Helical" evidence="10">
    <location>
        <begin position="60"/>
        <end position="79"/>
    </location>
</feature>
<keyword evidence="4 10" id="KW-0812">Transmembrane</keyword>
<dbReference type="EMBL" id="JARKIF010000003">
    <property type="protein sequence ID" value="KAJ7643917.1"/>
    <property type="molecule type" value="Genomic_DNA"/>
</dbReference>
<feature type="transmembrane region" description="Helical" evidence="10">
    <location>
        <begin position="156"/>
        <end position="177"/>
    </location>
</feature>
<comment type="similarity">
    <text evidence="2 8">Belongs to the major facilitator superfamily. Sugar transporter (TC 2.A.1.1) family.</text>
</comment>
<feature type="transmembrane region" description="Helical" evidence="10">
    <location>
        <begin position="123"/>
        <end position="144"/>
    </location>
</feature>
<dbReference type="Proteomes" id="UP001221142">
    <property type="component" value="Unassembled WGS sequence"/>
</dbReference>
<feature type="transmembrane region" description="Helical" evidence="10">
    <location>
        <begin position="91"/>
        <end position="111"/>
    </location>
</feature>
<organism evidence="12 13">
    <name type="scientific">Roridomyces roridus</name>
    <dbReference type="NCBI Taxonomy" id="1738132"/>
    <lineage>
        <taxon>Eukaryota</taxon>
        <taxon>Fungi</taxon>
        <taxon>Dikarya</taxon>
        <taxon>Basidiomycota</taxon>
        <taxon>Agaricomycotina</taxon>
        <taxon>Agaricomycetes</taxon>
        <taxon>Agaricomycetidae</taxon>
        <taxon>Agaricales</taxon>
        <taxon>Marasmiineae</taxon>
        <taxon>Mycenaceae</taxon>
        <taxon>Roridomyces</taxon>
    </lineage>
</organism>
<keyword evidence="3 8" id="KW-0813">Transport</keyword>
<feature type="region of interest" description="Disordered" evidence="9">
    <location>
        <begin position="523"/>
        <end position="544"/>
    </location>
</feature>
<dbReference type="NCBIfam" id="TIGR00879">
    <property type="entry name" value="SP"/>
    <property type="match status" value="1"/>
</dbReference>
<dbReference type="SUPFAM" id="SSF103473">
    <property type="entry name" value="MFS general substrate transporter"/>
    <property type="match status" value="1"/>
</dbReference>
<feature type="transmembrane region" description="Helical" evidence="10">
    <location>
        <begin position="454"/>
        <end position="473"/>
    </location>
</feature>
<dbReference type="PANTHER" id="PTHR48022:SF81">
    <property type="entry name" value="MAJOR FACILITATOR SUPERFAMILY (MFS) PROFILE DOMAIN-CONTAINING PROTEIN"/>
    <property type="match status" value="1"/>
</dbReference>
<accession>A0AAD7CAI0</accession>
<dbReference type="InterPro" id="IPR005828">
    <property type="entry name" value="MFS_sugar_transport-like"/>
</dbReference>
<comment type="catalytic activity">
    <reaction evidence="7">
        <text>myo-inositol(out) + H(+)(out) = myo-inositol(in) + H(+)(in)</text>
        <dbReference type="Rhea" id="RHEA:60364"/>
        <dbReference type="ChEBI" id="CHEBI:15378"/>
        <dbReference type="ChEBI" id="CHEBI:17268"/>
    </reaction>
</comment>
<evidence type="ECO:0000313" key="13">
    <source>
        <dbReference type="Proteomes" id="UP001221142"/>
    </source>
</evidence>
<reference evidence="12" key="1">
    <citation type="submission" date="2023-03" db="EMBL/GenBank/DDBJ databases">
        <title>Massive genome expansion in bonnet fungi (Mycena s.s.) driven by repeated elements and novel gene families across ecological guilds.</title>
        <authorList>
            <consortium name="Lawrence Berkeley National Laboratory"/>
            <person name="Harder C.B."/>
            <person name="Miyauchi S."/>
            <person name="Viragh M."/>
            <person name="Kuo A."/>
            <person name="Thoen E."/>
            <person name="Andreopoulos B."/>
            <person name="Lu D."/>
            <person name="Skrede I."/>
            <person name="Drula E."/>
            <person name="Henrissat B."/>
            <person name="Morin E."/>
            <person name="Kohler A."/>
            <person name="Barry K."/>
            <person name="LaButti K."/>
            <person name="Morin E."/>
            <person name="Salamov A."/>
            <person name="Lipzen A."/>
            <person name="Mereny Z."/>
            <person name="Hegedus B."/>
            <person name="Baldrian P."/>
            <person name="Stursova M."/>
            <person name="Weitz H."/>
            <person name="Taylor A."/>
            <person name="Grigoriev I.V."/>
            <person name="Nagy L.G."/>
            <person name="Martin F."/>
            <person name="Kauserud H."/>
        </authorList>
    </citation>
    <scope>NUCLEOTIDE SEQUENCE</scope>
    <source>
        <strain evidence="12">9284</strain>
    </source>
</reference>
<dbReference type="PROSITE" id="PS50850">
    <property type="entry name" value="MFS"/>
    <property type="match status" value="1"/>
</dbReference>
<comment type="caution">
    <text evidence="12">The sequence shown here is derived from an EMBL/GenBank/DDBJ whole genome shotgun (WGS) entry which is preliminary data.</text>
</comment>
<comment type="subcellular location">
    <subcellularLocation>
        <location evidence="1">Membrane</location>
        <topology evidence="1">Multi-pass membrane protein</topology>
    </subcellularLocation>
</comment>
<keyword evidence="6 10" id="KW-0472">Membrane</keyword>
<dbReference type="Gene3D" id="1.20.1250.20">
    <property type="entry name" value="MFS general substrate transporter like domains"/>
    <property type="match status" value="1"/>
</dbReference>
<name>A0AAD7CAI0_9AGAR</name>
<evidence type="ECO:0000313" key="12">
    <source>
        <dbReference type="EMBL" id="KAJ7643917.1"/>
    </source>
</evidence>
<keyword evidence="5 10" id="KW-1133">Transmembrane helix</keyword>
<evidence type="ECO:0000256" key="5">
    <source>
        <dbReference type="ARBA" id="ARBA00022989"/>
    </source>
</evidence>
<evidence type="ECO:0000256" key="7">
    <source>
        <dbReference type="ARBA" id="ARBA00049119"/>
    </source>
</evidence>
<dbReference type="PROSITE" id="PS00217">
    <property type="entry name" value="SUGAR_TRANSPORT_2"/>
    <property type="match status" value="1"/>
</dbReference>
<dbReference type="AlphaFoldDB" id="A0AAD7CAI0"/>
<evidence type="ECO:0000256" key="10">
    <source>
        <dbReference type="SAM" id="Phobius"/>
    </source>
</evidence>
<feature type="transmembrane region" description="Helical" evidence="10">
    <location>
        <begin position="376"/>
        <end position="402"/>
    </location>
</feature>
<dbReference type="GO" id="GO:0016020">
    <property type="term" value="C:membrane"/>
    <property type="evidence" value="ECO:0007669"/>
    <property type="project" value="UniProtKB-SubCell"/>
</dbReference>
<evidence type="ECO:0000256" key="3">
    <source>
        <dbReference type="ARBA" id="ARBA00022448"/>
    </source>
</evidence>
<protein>
    <submittedName>
        <fullName evidence="12">General substrate transporter</fullName>
    </submittedName>
</protein>